<evidence type="ECO:0000256" key="1">
    <source>
        <dbReference type="SAM" id="MobiDB-lite"/>
    </source>
</evidence>
<name>X8JPX5_9AGAM</name>
<feature type="compositionally biased region" description="Polar residues" evidence="1">
    <location>
        <begin position="24"/>
        <end position="38"/>
    </location>
</feature>
<sequence length="131" mass="14051">MPTPPNEIRVNTDGNDAPREPSTPELTDTSSPATSSLDLESECTPSPIDSLFGDEPYVPDLRSPKENEEPQVRGRITQGIKAAPANPHPHPQRNDLPPATARRTGGANISVVQSTAPFDHPEAPPNPPNHE</sequence>
<feature type="region of interest" description="Disordered" evidence="1">
    <location>
        <begin position="1"/>
        <end position="131"/>
    </location>
</feature>
<reference evidence="3" key="1">
    <citation type="journal article" date="2014" name="Genome Announc.">
        <title>Draft genome sequence of the plant-pathogenic soil fungus Rhizoctonia solani anastomosis group 3 strain Rhs1AP.</title>
        <authorList>
            <person name="Cubeta M.A."/>
            <person name="Thomas E."/>
            <person name="Dean R.A."/>
            <person name="Jabaji S."/>
            <person name="Neate S.M."/>
            <person name="Tavantzis S."/>
            <person name="Toda T."/>
            <person name="Vilgalys R."/>
            <person name="Bharathan N."/>
            <person name="Fedorova-Abrams N."/>
            <person name="Pakala S.B."/>
            <person name="Pakala S.M."/>
            <person name="Zafar N."/>
            <person name="Joardar V."/>
            <person name="Losada L."/>
            <person name="Nierman W.C."/>
        </authorList>
    </citation>
    <scope>NUCLEOTIDE SEQUENCE [LARGE SCALE GENOMIC DNA]</scope>
    <source>
        <strain evidence="3">AG-3</strain>
    </source>
</reference>
<dbReference type="EMBL" id="JATN01000312">
    <property type="protein sequence ID" value="EUC65068.1"/>
    <property type="molecule type" value="Genomic_DNA"/>
</dbReference>
<proteinExistence type="predicted"/>
<gene>
    <name evidence="2" type="ORF">RSOL_496290</name>
</gene>
<evidence type="ECO:0000313" key="2">
    <source>
        <dbReference type="EMBL" id="EUC65068.1"/>
    </source>
</evidence>
<comment type="caution">
    <text evidence="2">The sequence shown here is derived from an EMBL/GenBank/DDBJ whole genome shotgun (WGS) entry which is preliminary data.</text>
</comment>
<dbReference type="Proteomes" id="UP000030108">
    <property type="component" value="Unassembled WGS sequence"/>
</dbReference>
<dbReference type="AlphaFoldDB" id="X8JPX5"/>
<accession>X8JPX5</accession>
<evidence type="ECO:0000313" key="3">
    <source>
        <dbReference type="Proteomes" id="UP000030108"/>
    </source>
</evidence>
<feature type="compositionally biased region" description="Basic and acidic residues" evidence="1">
    <location>
        <begin position="62"/>
        <end position="72"/>
    </location>
</feature>
<feature type="non-terminal residue" evidence="2">
    <location>
        <position position="131"/>
    </location>
</feature>
<protein>
    <submittedName>
        <fullName evidence="2">Uncharacterized protein</fullName>
    </submittedName>
</protein>
<organism evidence="2 3">
    <name type="scientific">Rhizoctonia solani AG-3 Rhs1AP</name>
    <dbReference type="NCBI Taxonomy" id="1086054"/>
    <lineage>
        <taxon>Eukaryota</taxon>
        <taxon>Fungi</taxon>
        <taxon>Dikarya</taxon>
        <taxon>Basidiomycota</taxon>
        <taxon>Agaricomycotina</taxon>
        <taxon>Agaricomycetes</taxon>
        <taxon>Cantharellales</taxon>
        <taxon>Ceratobasidiaceae</taxon>
        <taxon>Rhizoctonia</taxon>
    </lineage>
</organism>